<feature type="coiled-coil region" evidence="3">
    <location>
        <begin position="90"/>
        <end position="117"/>
    </location>
</feature>
<gene>
    <name evidence="6" type="ORF">Z520_03919</name>
</gene>
<evidence type="ECO:0000313" key="7">
    <source>
        <dbReference type="Proteomes" id="UP000053411"/>
    </source>
</evidence>
<dbReference type="STRING" id="1442371.A0A0D2KTZ5"/>
<feature type="compositionally biased region" description="Low complexity" evidence="4">
    <location>
        <begin position="242"/>
        <end position="252"/>
    </location>
</feature>
<dbReference type="EMBL" id="KN848067">
    <property type="protein sequence ID" value="KIY00234.1"/>
    <property type="molecule type" value="Genomic_DNA"/>
</dbReference>
<dbReference type="GO" id="GO:0090575">
    <property type="term" value="C:RNA polymerase II transcription regulator complex"/>
    <property type="evidence" value="ECO:0007669"/>
    <property type="project" value="TreeGrafter"/>
</dbReference>
<dbReference type="InterPro" id="IPR046347">
    <property type="entry name" value="bZIP_sf"/>
</dbReference>
<evidence type="ECO:0000256" key="3">
    <source>
        <dbReference type="SAM" id="Coils"/>
    </source>
</evidence>
<comment type="subcellular location">
    <subcellularLocation>
        <location evidence="1">Nucleus</location>
    </subcellularLocation>
</comment>
<dbReference type="Gene3D" id="1.20.5.170">
    <property type="match status" value="1"/>
</dbReference>
<dbReference type="GO" id="GO:0001228">
    <property type="term" value="F:DNA-binding transcription activator activity, RNA polymerase II-specific"/>
    <property type="evidence" value="ECO:0007669"/>
    <property type="project" value="TreeGrafter"/>
</dbReference>
<organism evidence="6 7">
    <name type="scientific">Fonsecaea multimorphosa CBS 102226</name>
    <dbReference type="NCBI Taxonomy" id="1442371"/>
    <lineage>
        <taxon>Eukaryota</taxon>
        <taxon>Fungi</taxon>
        <taxon>Dikarya</taxon>
        <taxon>Ascomycota</taxon>
        <taxon>Pezizomycotina</taxon>
        <taxon>Eurotiomycetes</taxon>
        <taxon>Chaetothyriomycetidae</taxon>
        <taxon>Chaetothyriales</taxon>
        <taxon>Herpotrichiellaceae</taxon>
        <taxon>Fonsecaea</taxon>
    </lineage>
</organism>
<dbReference type="Proteomes" id="UP000053411">
    <property type="component" value="Unassembled WGS sequence"/>
</dbReference>
<dbReference type="RefSeq" id="XP_016634356.1">
    <property type="nucleotide sequence ID" value="XM_016774429.1"/>
</dbReference>
<dbReference type="AlphaFoldDB" id="A0A0D2KTZ5"/>
<keyword evidence="2" id="KW-0539">Nucleus</keyword>
<dbReference type="InterPro" id="IPR004827">
    <property type="entry name" value="bZIP"/>
</dbReference>
<dbReference type="GO" id="GO:0000976">
    <property type="term" value="F:transcription cis-regulatory region binding"/>
    <property type="evidence" value="ECO:0007669"/>
    <property type="project" value="InterPro"/>
</dbReference>
<evidence type="ECO:0000256" key="2">
    <source>
        <dbReference type="ARBA" id="ARBA00023242"/>
    </source>
</evidence>
<dbReference type="CDD" id="cd14688">
    <property type="entry name" value="bZIP_YAP"/>
    <property type="match status" value="1"/>
</dbReference>
<dbReference type="PANTHER" id="PTHR40621:SF9">
    <property type="entry name" value="MEAB PROTEIN"/>
    <property type="match status" value="1"/>
</dbReference>
<dbReference type="SUPFAM" id="SSF57959">
    <property type="entry name" value="Leucine zipper domain"/>
    <property type="match status" value="1"/>
</dbReference>
<protein>
    <recommendedName>
        <fullName evidence="5">BZIP domain-containing protein</fullName>
    </recommendedName>
</protein>
<feature type="domain" description="BZIP" evidence="5">
    <location>
        <begin position="71"/>
        <end position="85"/>
    </location>
</feature>
<feature type="compositionally biased region" description="Polar residues" evidence="4">
    <location>
        <begin position="338"/>
        <end position="360"/>
    </location>
</feature>
<keyword evidence="7" id="KW-1185">Reference proteome</keyword>
<evidence type="ECO:0000256" key="1">
    <source>
        <dbReference type="ARBA" id="ARBA00004123"/>
    </source>
</evidence>
<keyword evidence="3" id="KW-0175">Coiled coil</keyword>
<evidence type="ECO:0000256" key="4">
    <source>
        <dbReference type="SAM" id="MobiDB-lite"/>
    </source>
</evidence>
<feature type="region of interest" description="Disordered" evidence="4">
    <location>
        <begin position="149"/>
        <end position="287"/>
    </location>
</feature>
<evidence type="ECO:0000313" key="6">
    <source>
        <dbReference type="EMBL" id="KIY00234.1"/>
    </source>
</evidence>
<dbReference type="GeneID" id="27709665"/>
<dbReference type="PROSITE" id="PS00036">
    <property type="entry name" value="BZIP_BASIC"/>
    <property type="match status" value="1"/>
</dbReference>
<sequence>MGSVANTDVTLPDSVVPKRESSGERYSSSPASSPEPGDDAGGDEAHTSKEPAPAPKRKGGRKPIYATSEERKQRNRQAQAAFRERRTEYIKQLETTIQHHEETLQNLQQSHRAAADECLMLRYKNSLLERILLEKGIDVQAELALKGSPTLRPHRAPPVTGQASPMQKAMLSRQQARPRTSMAPPIQTVNPPPHVGGTRNFAGSPTAQPTPPSQHSSPSTARSPGFALQGGMTSPAMEITTQQPQQQLQGRILPPPHRSSFLAQPRHQGHPMSGQSMPQAYPPRTEPESYYPASFQKHYTQLGKLTQQEYDAQADIMDDMDGDDVDTDSFIPNFRLPPTTTTASMSMGMQASPPTTTSAASDGGGGGGGGSMVIDPYDPMLDADPFGLTASMHFPNPYTYSPTQARR</sequence>
<feature type="region of interest" description="Disordered" evidence="4">
    <location>
        <begin position="335"/>
        <end position="376"/>
    </location>
</feature>
<reference evidence="6 7" key="1">
    <citation type="submission" date="2015-01" db="EMBL/GenBank/DDBJ databases">
        <title>The Genome Sequence of Fonsecaea multimorphosa CBS 102226.</title>
        <authorList>
            <consortium name="The Broad Institute Genomics Platform"/>
            <person name="Cuomo C."/>
            <person name="de Hoog S."/>
            <person name="Gorbushina A."/>
            <person name="Stielow B."/>
            <person name="Teixiera M."/>
            <person name="Abouelleil A."/>
            <person name="Chapman S.B."/>
            <person name="Priest M."/>
            <person name="Young S.K."/>
            <person name="Wortman J."/>
            <person name="Nusbaum C."/>
            <person name="Birren B."/>
        </authorList>
    </citation>
    <scope>NUCLEOTIDE SEQUENCE [LARGE SCALE GENOMIC DNA]</scope>
    <source>
        <strain evidence="6 7">CBS 102226</strain>
    </source>
</reference>
<dbReference type="OrthoDB" id="2285533at2759"/>
<evidence type="ECO:0000259" key="5">
    <source>
        <dbReference type="PROSITE" id="PS00036"/>
    </source>
</evidence>
<accession>A0A0D2KTZ5</accession>
<dbReference type="SMART" id="SM00338">
    <property type="entry name" value="BRLZ"/>
    <property type="match status" value="1"/>
</dbReference>
<dbReference type="InterPro" id="IPR050936">
    <property type="entry name" value="AP-1-like"/>
</dbReference>
<dbReference type="PANTHER" id="PTHR40621">
    <property type="entry name" value="TRANSCRIPTION FACTOR KAPC-RELATED"/>
    <property type="match status" value="1"/>
</dbReference>
<dbReference type="VEuPathDB" id="FungiDB:Z520_03919"/>
<proteinExistence type="predicted"/>
<feature type="region of interest" description="Disordered" evidence="4">
    <location>
        <begin position="1"/>
        <end position="78"/>
    </location>
</feature>
<feature type="compositionally biased region" description="Gly residues" evidence="4">
    <location>
        <begin position="362"/>
        <end position="371"/>
    </location>
</feature>
<name>A0A0D2KTZ5_9EURO</name>